<dbReference type="PANTHER" id="PTHR46438">
    <property type="entry name" value="ALPHA/BETA-HYDROLASES SUPERFAMILY PROTEIN"/>
    <property type="match status" value="1"/>
</dbReference>
<dbReference type="EMBL" id="CP159837">
    <property type="protein sequence ID" value="XCM36070.1"/>
    <property type="molecule type" value="Genomic_DNA"/>
</dbReference>
<feature type="domain" description="AB hydrolase-1" evidence="1">
    <location>
        <begin position="56"/>
        <end position="296"/>
    </location>
</feature>
<accession>A0AAU8JBA2</accession>
<dbReference type="Pfam" id="PF00561">
    <property type="entry name" value="Abhydrolase_1"/>
    <property type="match status" value="1"/>
</dbReference>
<protein>
    <submittedName>
        <fullName evidence="2">Alpha/beta fold hydrolase</fullName>
    </submittedName>
</protein>
<evidence type="ECO:0000313" key="2">
    <source>
        <dbReference type="EMBL" id="XCM36070.1"/>
    </source>
</evidence>
<dbReference type="SUPFAM" id="SSF53474">
    <property type="entry name" value="alpha/beta-Hydrolases"/>
    <property type="match status" value="1"/>
</dbReference>
<gene>
    <name evidence="2" type="ORF">ABWT76_004802</name>
</gene>
<reference evidence="2" key="1">
    <citation type="submission" date="2024-07" db="EMBL/GenBank/DDBJ databases">
        <authorList>
            <person name="Kim Y.J."/>
            <person name="Jeong J.Y."/>
        </authorList>
    </citation>
    <scope>NUCLEOTIDE SEQUENCE</scope>
    <source>
        <strain evidence="2">GIHE-MW2</strain>
    </source>
</reference>
<dbReference type="Gene3D" id="3.40.50.1820">
    <property type="entry name" value="alpha/beta hydrolase"/>
    <property type="match status" value="1"/>
</dbReference>
<sequence length="316" mass="35600">MQSPTLTPKFPTHLGSQRNWIWRGWQIRYTYIRPASANATAGNSLQTNGETSLTAKPLLLLHGFGSALGQWRYNLQPLSQHHCVYALDFLGFGASQKAPAHYNVSLWSELVYDFWRCMIGVPAVTIGHSLGASVALNTVANHPEMASDLVLLTLPDTQSNQPPAFARYLEKLFANPLLLSPLFRLIRRPAVLRSVLKKIYRRPELVDRELVDLFATPPQDRGALDVFCRLARSRNDPDYGSKSLQDLLSKVAIPILAIWGQQDQIVPLQGFRRYLSLNPQLNLVEIAQAGHCAYDEYPEQINQEILDWIRRSNTGS</sequence>
<evidence type="ECO:0000259" key="1">
    <source>
        <dbReference type="Pfam" id="PF00561"/>
    </source>
</evidence>
<dbReference type="AlphaFoldDB" id="A0AAU8JBA2"/>
<dbReference type="PRINTS" id="PR00111">
    <property type="entry name" value="ABHYDROLASE"/>
</dbReference>
<keyword evidence="2" id="KW-0378">Hydrolase</keyword>
<proteinExistence type="predicted"/>
<dbReference type="PANTHER" id="PTHR46438:SF2">
    <property type="entry name" value="ALPHA_BETA-HYDROLASES SUPERFAMILY PROTEIN"/>
    <property type="match status" value="1"/>
</dbReference>
<dbReference type="RefSeq" id="WP_054464157.1">
    <property type="nucleotide sequence ID" value="NZ_CP159837.1"/>
</dbReference>
<dbReference type="InterPro" id="IPR000073">
    <property type="entry name" value="AB_hydrolase_1"/>
</dbReference>
<dbReference type="InterPro" id="IPR029058">
    <property type="entry name" value="AB_hydrolase_fold"/>
</dbReference>
<dbReference type="GO" id="GO:0016787">
    <property type="term" value="F:hydrolase activity"/>
    <property type="evidence" value="ECO:0007669"/>
    <property type="project" value="UniProtKB-KW"/>
</dbReference>
<name>A0AAU8JBA2_9CYAN</name>
<organism evidence="2">
    <name type="scientific">Planktothricoides raciborskii GIHE-MW2</name>
    <dbReference type="NCBI Taxonomy" id="2792601"/>
    <lineage>
        <taxon>Bacteria</taxon>
        <taxon>Bacillati</taxon>
        <taxon>Cyanobacteriota</taxon>
        <taxon>Cyanophyceae</taxon>
        <taxon>Oscillatoriophycideae</taxon>
        <taxon>Oscillatoriales</taxon>
        <taxon>Oscillatoriaceae</taxon>
        <taxon>Planktothricoides</taxon>
    </lineage>
</organism>